<dbReference type="InterPro" id="IPR022053">
    <property type="entry name" value="DUF3613"/>
</dbReference>
<feature type="region of interest" description="Disordered" evidence="1">
    <location>
        <begin position="40"/>
        <end position="59"/>
    </location>
</feature>
<sequence length="86" mass="9509">MIRYLVLLIGSVGLGVVLAQERPPAPATETAAEAWLRVQASGTQASPRGQAQTAQERERALQRWLDSYKHPIPQYLRRPSAKTADN</sequence>
<name>A0AAI8P9V2_9PSED</name>
<dbReference type="Proteomes" id="UP000258127">
    <property type="component" value="Chromosome"/>
</dbReference>
<dbReference type="Pfam" id="PF12266">
    <property type="entry name" value="DUF3613"/>
    <property type="match status" value="1"/>
</dbReference>
<dbReference type="RefSeq" id="WP_116887511.1">
    <property type="nucleotide sequence ID" value="NZ_CP031641.1"/>
</dbReference>
<evidence type="ECO:0000313" key="3">
    <source>
        <dbReference type="Proteomes" id="UP000258127"/>
    </source>
</evidence>
<protein>
    <submittedName>
        <fullName evidence="2">DUF3613 domain-containing protein</fullName>
    </submittedName>
</protein>
<dbReference type="AlphaFoldDB" id="A0AAI8P9V2"/>
<evidence type="ECO:0000256" key="1">
    <source>
        <dbReference type="SAM" id="MobiDB-lite"/>
    </source>
</evidence>
<feature type="compositionally biased region" description="Polar residues" evidence="1">
    <location>
        <begin position="40"/>
        <end position="54"/>
    </location>
</feature>
<gene>
    <name evidence="2" type="ORF">DZC75_02600</name>
</gene>
<accession>A0AAI8P9V2</accession>
<keyword evidence="3" id="KW-1185">Reference proteome</keyword>
<dbReference type="EMBL" id="CP031641">
    <property type="protein sequence ID" value="AXO86954.1"/>
    <property type="molecule type" value="Genomic_DNA"/>
</dbReference>
<proteinExistence type="predicted"/>
<reference evidence="2 3" key="1">
    <citation type="submission" date="2018-08" db="EMBL/GenBank/DDBJ databases">
        <authorList>
            <person name="Lee Y."/>
            <person name="Kakembo D."/>
        </authorList>
    </citation>
    <scope>NUCLEOTIDE SEQUENCE [LARGE SCALE GENOMIC DNA]</scope>
    <source>
        <strain evidence="2 3">JBCS1880</strain>
    </source>
</reference>
<evidence type="ECO:0000313" key="2">
    <source>
        <dbReference type="EMBL" id="AXO86954.1"/>
    </source>
</evidence>
<organism evidence="2 3">
    <name type="scientific">Pseudomonas parafulva</name>
    <dbReference type="NCBI Taxonomy" id="157782"/>
    <lineage>
        <taxon>Bacteria</taxon>
        <taxon>Pseudomonadati</taxon>
        <taxon>Pseudomonadota</taxon>
        <taxon>Gammaproteobacteria</taxon>
        <taxon>Pseudomonadales</taxon>
        <taxon>Pseudomonadaceae</taxon>
        <taxon>Pseudomonas</taxon>
    </lineage>
</organism>